<accession>A0A8J2W3D5</accession>
<feature type="region of interest" description="Disordered" evidence="1">
    <location>
        <begin position="1"/>
        <end position="128"/>
    </location>
</feature>
<dbReference type="AlphaFoldDB" id="A0A8J2W3D5"/>
<protein>
    <submittedName>
        <fullName evidence="2">Uncharacterized protein</fullName>
    </submittedName>
</protein>
<reference evidence="2" key="1">
    <citation type="submission" date="2021-11" db="EMBL/GenBank/DDBJ databases">
        <authorList>
            <person name="Schell T."/>
        </authorList>
    </citation>
    <scope>NUCLEOTIDE SEQUENCE</scope>
    <source>
        <strain evidence="2">M5</strain>
    </source>
</reference>
<feature type="compositionally biased region" description="Polar residues" evidence="1">
    <location>
        <begin position="1"/>
        <end position="10"/>
    </location>
</feature>
<organism evidence="2 3">
    <name type="scientific">Daphnia galeata</name>
    <dbReference type="NCBI Taxonomy" id="27404"/>
    <lineage>
        <taxon>Eukaryota</taxon>
        <taxon>Metazoa</taxon>
        <taxon>Ecdysozoa</taxon>
        <taxon>Arthropoda</taxon>
        <taxon>Crustacea</taxon>
        <taxon>Branchiopoda</taxon>
        <taxon>Diplostraca</taxon>
        <taxon>Cladocera</taxon>
        <taxon>Anomopoda</taxon>
        <taxon>Daphniidae</taxon>
        <taxon>Daphnia</taxon>
    </lineage>
</organism>
<proteinExistence type="predicted"/>
<feature type="compositionally biased region" description="Acidic residues" evidence="1">
    <location>
        <begin position="37"/>
        <end position="48"/>
    </location>
</feature>
<evidence type="ECO:0000256" key="1">
    <source>
        <dbReference type="SAM" id="MobiDB-lite"/>
    </source>
</evidence>
<evidence type="ECO:0000313" key="2">
    <source>
        <dbReference type="EMBL" id="CAH0103506.1"/>
    </source>
</evidence>
<feature type="compositionally biased region" description="Polar residues" evidence="1">
    <location>
        <begin position="83"/>
        <end position="104"/>
    </location>
</feature>
<evidence type="ECO:0000313" key="3">
    <source>
        <dbReference type="Proteomes" id="UP000789390"/>
    </source>
</evidence>
<keyword evidence="3" id="KW-1185">Reference proteome</keyword>
<name>A0A8J2W3D5_9CRUS</name>
<dbReference type="EMBL" id="CAKKLH010000112">
    <property type="protein sequence ID" value="CAH0103506.1"/>
    <property type="molecule type" value="Genomic_DNA"/>
</dbReference>
<comment type="caution">
    <text evidence="2">The sequence shown here is derived from an EMBL/GenBank/DDBJ whole genome shotgun (WGS) entry which is preliminary data.</text>
</comment>
<sequence>MLEGIKNNSRIESEEGGFEGFPNSQNIDFEFTSTEFDNSDANDSDASDSDAGQPSKVQASENATEDPLQIELTAALENHKNLDNNITETTGRASGYLGQTQNKDGTGLEPAERTMQSNEKETTNNSNDFEQEHAVDAVFILEYVFKYIFLYINTYDYM</sequence>
<gene>
    <name evidence="2" type="ORF">DGAL_LOCUS6080</name>
</gene>
<feature type="compositionally biased region" description="Polar residues" evidence="1">
    <location>
        <begin position="22"/>
        <end position="36"/>
    </location>
</feature>
<dbReference type="Proteomes" id="UP000789390">
    <property type="component" value="Unassembled WGS sequence"/>
</dbReference>